<keyword evidence="10" id="KW-1185">Reference proteome</keyword>
<feature type="transmembrane region" description="Helical" evidence="8">
    <location>
        <begin position="1408"/>
        <end position="1433"/>
    </location>
</feature>
<gene>
    <name evidence="9" type="ORF">P43SY_007344</name>
</gene>
<evidence type="ECO:0000256" key="5">
    <source>
        <dbReference type="ARBA" id="ARBA00022989"/>
    </source>
</evidence>
<sequence>MAIAPAHADAAALLLLGGRLKGKLFCRYERDAATLWLSAALRGLSPHELLLLRRWSELLALLRGVDARALCQVLGDVCGAHALPEWEAIDCEAASVGLDIQGASLQALEPLLSADGAQEAQLSSDLACVVTSARERLLAVYALRRRSPHVGIRLRLGGQRGDVAELVRRLRLRRSASVFTLDAAAFEGFDGVVDSHAARQIESILEDGVRLRWLRLHAFVEAAASSTRRQSLLRRLFPRSADPDGRRPLERLELNADMPVSQLVDVCRALIDDAAVSALALYCDDASLAGPAAERVDAEQAASHDGRDDARERWQWLASLSLSSPARHRIRRLELDLGERLADFAAAVQQISSRGEEESTRSEDSPHLRGLRELALKGLDANTLHRVPEILWRIRPRIEKLTIEKPHVTLHADRLARLLANCDALTELELVKVRLSCLSALVARLADRTLRIEALTFRKTRFRSSRPVLELLAALADPLSPVSRSVRSLDLEVVESNMGRNVDYGAIIRASLAALRGNPQLERCMIFIPPDEHLMSVYRPMFEQLHGTPVPRRRGPLAKHLKLAFLSAVFRSAPATRAIERLDSFHFRQDVLRKLERQEPKATFNRAMHPIPIQLELLRSSPQTNDVIPGLFSLSAQRVIDILVGFLSATKGTDDGKRAGLRSLHLDVSAPLAVTAALCSAFMGSTALTELTIFRSGKDIDPSSDRETFVWLTYALLGPSARHRIRRLVLDIPLESHAIAGMQSALAVLDKPDLLAILLDPSHEERTASFVQLERVAALRLGDHADAPTVFHYSSETTNSERSPKLAIEFLATVGAELETLRKLELVNIDLGSLAPLLQAYEEQSSQIESLHFHKTKPQDEWSLDAFFDALHSSDHPMNLVLSDLTFGLYVNKLDLEIPSRSLTRCFLALQANRTLRRCIAVAPTVKLHDNHAEAFEEINQLWQASGHNPRQCVAFLSVAASHSQSIASLRRLDRGLLSNILAAPRKSDDATVSRLLLRIKSANDTVWGLSLSSECRFGRSIYSDPPRLVSMSCSAQGILTFRRSLQVAMAPMSLPAQPRAQDHDIVLLEEADLYYYRNPTVPPVNASSQPPLQSTASHSGADTRSQHSGASVAERQSVTFTPHQTRSKKTASVDLLPSYYGAIRPGGAIDLFGADYIGLLLNWVIIGFFNSAAPGILVKVIYYYLGMQGYQADAALALNRLASNFKVVLGFLTDAVSINRQRRKPFLYIGWSLLVAFMLFMAVMPPGEPFVKNGEIHNATASSQGPRYVIPLMFASFALLLATVAAEGMMVEVAHREGDYDRGRAQCQTIAARFLGEFLGSMFATLSLNSADFGGAFAYAVPLSVVFTVCAAVALVGAFVTKQYLHETPLATSRQRLSSQMRMVWRFVEQRATWQMMGADWIRADPFVVSVVASVYRLLVVGFVALFLRYMLNASWRLTVVVSLVGSHAVMLVGQLLAVFDVSRSQSCWLFWEYLGALLSRVTWLTPLLIAVEVTEPGYEATGYGLFTTAANVGSSVMVLTKNFVIASYSPEMRDLKSDTQAVRMHVATGFFIKFGVALVVSLAVWPMLPRQKMHLKEIKALGRPNILIPIVLYAIFLALFAVALTSMLLAVSPTTACLTFAGGRGCDATK</sequence>
<reference evidence="9" key="1">
    <citation type="submission" date="2021-12" db="EMBL/GenBank/DDBJ databases">
        <title>Prjna785345.</title>
        <authorList>
            <person name="Rujirawat T."/>
            <person name="Krajaejun T."/>
        </authorList>
    </citation>
    <scope>NUCLEOTIDE SEQUENCE</scope>
    <source>
        <strain evidence="9">Pi057C3</strain>
    </source>
</reference>
<feature type="transmembrane region" description="Helical" evidence="8">
    <location>
        <begin position="1311"/>
        <end position="1332"/>
    </location>
</feature>
<keyword evidence="5 8" id="KW-1133">Transmembrane helix</keyword>
<dbReference type="PANTHER" id="PTHR31585:SF5">
    <property type="entry name" value="RNA-BINDING S4 DOMAIN-CONTAINING PROTEIN"/>
    <property type="match status" value="1"/>
</dbReference>
<dbReference type="SUPFAM" id="SSF103473">
    <property type="entry name" value="MFS general substrate transporter"/>
    <property type="match status" value="1"/>
</dbReference>
<evidence type="ECO:0000256" key="6">
    <source>
        <dbReference type="ARBA" id="ARBA00023136"/>
    </source>
</evidence>
<accession>A0AAD5LQ82</accession>
<dbReference type="Proteomes" id="UP001209570">
    <property type="component" value="Unassembled WGS sequence"/>
</dbReference>
<evidence type="ECO:0000256" key="7">
    <source>
        <dbReference type="SAM" id="MobiDB-lite"/>
    </source>
</evidence>
<evidence type="ECO:0000256" key="4">
    <source>
        <dbReference type="ARBA" id="ARBA00022692"/>
    </source>
</evidence>
<feature type="compositionally biased region" description="Polar residues" evidence="7">
    <location>
        <begin position="1086"/>
        <end position="1125"/>
    </location>
</feature>
<feature type="transmembrane region" description="Helical" evidence="8">
    <location>
        <begin position="1227"/>
        <end position="1245"/>
    </location>
</feature>
<keyword evidence="4 8" id="KW-0812">Transmembrane</keyword>
<evidence type="ECO:0000313" key="10">
    <source>
        <dbReference type="Proteomes" id="UP001209570"/>
    </source>
</evidence>
<evidence type="ECO:0000256" key="3">
    <source>
        <dbReference type="ARBA" id="ARBA00022448"/>
    </source>
</evidence>
<evidence type="ECO:0000256" key="8">
    <source>
        <dbReference type="SAM" id="Phobius"/>
    </source>
</evidence>
<feature type="region of interest" description="Disordered" evidence="7">
    <location>
        <begin position="1083"/>
        <end position="1126"/>
    </location>
</feature>
<keyword evidence="6 8" id="KW-0472">Membrane</keyword>
<evidence type="ECO:0000256" key="2">
    <source>
        <dbReference type="ARBA" id="ARBA00007015"/>
    </source>
</evidence>
<feature type="transmembrane region" description="Helical" evidence="8">
    <location>
        <begin position="1472"/>
        <end position="1493"/>
    </location>
</feature>
<feature type="transmembrane region" description="Helical" evidence="8">
    <location>
        <begin position="1439"/>
        <end position="1460"/>
    </location>
</feature>
<protein>
    <recommendedName>
        <fullName evidence="11">Transmembrane protein</fullName>
    </recommendedName>
</protein>
<comment type="similarity">
    <text evidence="2">Belongs to the major facilitator superfamily. Folate-biopterin transporter (TC 2.A.71) family.</text>
</comment>
<keyword evidence="3" id="KW-0813">Transport</keyword>
<organism evidence="9 10">
    <name type="scientific">Pythium insidiosum</name>
    <name type="common">Pythiosis disease agent</name>
    <dbReference type="NCBI Taxonomy" id="114742"/>
    <lineage>
        <taxon>Eukaryota</taxon>
        <taxon>Sar</taxon>
        <taxon>Stramenopiles</taxon>
        <taxon>Oomycota</taxon>
        <taxon>Peronosporomycetes</taxon>
        <taxon>Pythiales</taxon>
        <taxon>Pythiaceae</taxon>
        <taxon>Pythium</taxon>
    </lineage>
</organism>
<feature type="transmembrane region" description="Helical" evidence="8">
    <location>
        <begin position="1505"/>
        <end position="1527"/>
    </location>
</feature>
<name>A0AAD5LQ82_PYTIN</name>
<dbReference type="InterPro" id="IPR036259">
    <property type="entry name" value="MFS_trans_sf"/>
</dbReference>
<dbReference type="PANTHER" id="PTHR31585">
    <property type="entry name" value="FOLATE-BIOPTERIN TRANSPORTER 1, CHLOROPLASTIC"/>
    <property type="match status" value="1"/>
</dbReference>
<evidence type="ECO:0008006" key="11">
    <source>
        <dbReference type="Google" id="ProtNLM"/>
    </source>
</evidence>
<dbReference type="EMBL" id="JAKCXM010000041">
    <property type="protein sequence ID" value="KAJ0405703.1"/>
    <property type="molecule type" value="Genomic_DNA"/>
</dbReference>
<evidence type="ECO:0000256" key="1">
    <source>
        <dbReference type="ARBA" id="ARBA00004141"/>
    </source>
</evidence>
<feature type="transmembrane region" description="Helical" evidence="8">
    <location>
        <begin position="1269"/>
        <end position="1290"/>
    </location>
</feature>
<dbReference type="GO" id="GO:0016020">
    <property type="term" value="C:membrane"/>
    <property type="evidence" value="ECO:0007669"/>
    <property type="project" value="UniProtKB-SubCell"/>
</dbReference>
<feature type="transmembrane region" description="Helical" evidence="8">
    <location>
        <begin position="1338"/>
        <end position="1361"/>
    </location>
</feature>
<comment type="subcellular location">
    <subcellularLocation>
        <location evidence="1">Membrane</location>
        <topology evidence="1">Multi-pass membrane protein</topology>
    </subcellularLocation>
</comment>
<evidence type="ECO:0000313" key="9">
    <source>
        <dbReference type="EMBL" id="KAJ0405703.1"/>
    </source>
</evidence>
<feature type="transmembrane region" description="Helical" evidence="8">
    <location>
        <begin position="1588"/>
        <end position="1613"/>
    </location>
</feature>
<feature type="transmembrane region" description="Helical" evidence="8">
    <location>
        <begin position="1548"/>
        <end position="1568"/>
    </location>
</feature>
<comment type="caution">
    <text evidence="9">The sequence shown here is derived from an EMBL/GenBank/DDBJ whole genome shotgun (WGS) entry which is preliminary data.</text>
</comment>
<feature type="transmembrane region" description="Helical" evidence="8">
    <location>
        <begin position="1161"/>
        <end position="1186"/>
    </location>
</feature>
<proteinExistence type="inferred from homology"/>
<dbReference type="InterPro" id="IPR039309">
    <property type="entry name" value="BT1"/>
</dbReference>